<dbReference type="Gene3D" id="1.10.10.10">
    <property type="entry name" value="Winged helix-like DNA-binding domain superfamily/Winged helix DNA-binding domain"/>
    <property type="match status" value="1"/>
</dbReference>
<dbReference type="EMBL" id="CP045227">
    <property type="protein sequence ID" value="QFS51663.1"/>
    <property type="molecule type" value="Genomic_DNA"/>
</dbReference>
<accession>A0A5P8WFP2</accession>
<reference evidence="1 2" key="1">
    <citation type="submission" date="2019-10" db="EMBL/GenBank/DDBJ databases">
        <title>Genomic and transcriptomic insights into the perfect genentic adaptation of a filamentous nitrogen-fixing cyanobacterium to rice fields.</title>
        <authorList>
            <person name="Chen Z."/>
        </authorList>
    </citation>
    <scope>NUCLEOTIDE SEQUENCE [LARGE SCALE GENOMIC DNA]</scope>
    <source>
        <strain evidence="1">CCNUC1</strain>
    </source>
</reference>
<proteinExistence type="predicted"/>
<protein>
    <recommendedName>
        <fullName evidence="3">Helix-turn-helix domain-containing protein</fullName>
    </recommendedName>
</protein>
<organism evidence="1 2">
    <name type="scientific">Nostoc sphaeroides CCNUC1</name>
    <dbReference type="NCBI Taxonomy" id="2653204"/>
    <lineage>
        <taxon>Bacteria</taxon>
        <taxon>Bacillati</taxon>
        <taxon>Cyanobacteriota</taxon>
        <taxon>Cyanophyceae</taxon>
        <taxon>Nostocales</taxon>
        <taxon>Nostocaceae</taxon>
        <taxon>Nostoc</taxon>
    </lineage>
</organism>
<dbReference type="AlphaFoldDB" id="A0A5P8WFP2"/>
<evidence type="ECO:0000313" key="2">
    <source>
        <dbReference type="Proteomes" id="UP000326678"/>
    </source>
</evidence>
<keyword evidence="2" id="KW-1185">Reference proteome</keyword>
<dbReference type="Proteomes" id="UP000326678">
    <property type="component" value="Chromosome Gxm2"/>
</dbReference>
<name>A0A5P8WFP2_9NOSO</name>
<dbReference type="InterPro" id="IPR036388">
    <property type="entry name" value="WH-like_DNA-bd_sf"/>
</dbReference>
<evidence type="ECO:0008006" key="3">
    <source>
        <dbReference type="Google" id="ProtNLM"/>
    </source>
</evidence>
<sequence>MSKRVNSMNHTKDTLQNRSDFGAFIPAFLDDYPLESEEFRLYAHIQRRAGGQGCFESIPKMAQHCYMALKTAKNALKLLLATGMLTIEERPGTTNIYTLTPKSEWVEPEQVNLLREQIKIKKESQVKNDPSQICTGVKNDPSPKDIGGGVKFAPPSGVKNAWGVGSNLTYEGIPIKDIPVKVLPLKDAPLASPPAPPTQESVCEKEKLVLTTKEIELEESTPQQPTSLRDAARTLLKKSESSQQTDNPSCRSTIAAGSFEKSEQSNNQLVALNPKSASPTSLPDSTCYTMHPTEKTEQAMRVSGLPPWMDKAGPNGWKAEFVESYRQYLNSTPRYAKELIRQATTGEAKNALTPNASSNHWRRRFYDSNQYSMLLGANSTRHRTDGGTALESL</sequence>
<evidence type="ECO:0000313" key="1">
    <source>
        <dbReference type="EMBL" id="QFS51663.1"/>
    </source>
</evidence>
<gene>
    <name evidence="1" type="ORF">GXM_09157</name>
</gene>
<dbReference type="KEGG" id="nsh:GXM_09157"/>